<evidence type="ECO:0000313" key="2">
    <source>
        <dbReference type="EMBL" id="MEC5387193.1"/>
    </source>
</evidence>
<evidence type="ECO:0008006" key="4">
    <source>
        <dbReference type="Google" id="ProtNLM"/>
    </source>
</evidence>
<reference evidence="2 3" key="1">
    <citation type="submission" date="2024-01" db="EMBL/GenBank/DDBJ databases">
        <title>Uliginosibacterium soil sp. nov.</title>
        <authorList>
            <person name="Lv Y."/>
        </authorList>
    </citation>
    <scope>NUCLEOTIDE SEQUENCE [LARGE SCALE GENOMIC DNA]</scope>
    <source>
        <strain evidence="2 3">H3</strain>
    </source>
</reference>
<protein>
    <recommendedName>
        <fullName evidence="4">DUF1574 domain-containing protein</fullName>
    </recommendedName>
</protein>
<keyword evidence="1" id="KW-0472">Membrane</keyword>
<comment type="caution">
    <text evidence="2">The sequence shown here is derived from an EMBL/GenBank/DDBJ whole genome shotgun (WGS) entry which is preliminary data.</text>
</comment>
<dbReference type="EMBL" id="JAYXHS010000003">
    <property type="protein sequence ID" value="MEC5387193.1"/>
    <property type="molecule type" value="Genomic_DNA"/>
</dbReference>
<sequence>MQARESDPRLFLTIFVAALLLSLAAIWLYVVYMPMRFLETGYVSWTAKMDLAKTCDMGDLVVIGDSQAEAAINPLGLSVKSTNLAVGGATPIEMYYWGEHVLRCPNVPRHVMLTMARGQMGLISNFLFENGARYGYIGFGPLQEIQTESARLHDGALERLHTRDGLNGTLRNAFYAMHAPPLYFNSLISARFNGRAQANTQVYDRLLRNRGHNDYPGQVQNAGAGAHAEEPDFKVLPIQAYYLERLIERLEGAGAQVHFLVMPRRGSGDEQHAGQQDARFNAYLVGLQRQHPHFDVVNGVPAIWPDALFSDAAHLNPAGTERYTAQFEHCVKLRVLAGPAAPAAACDFTSVVAGNSLAN</sequence>
<dbReference type="Proteomes" id="UP001331561">
    <property type="component" value="Unassembled WGS sequence"/>
</dbReference>
<name>A0ABU6K821_9RHOO</name>
<dbReference type="SUPFAM" id="SSF52266">
    <property type="entry name" value="SGNH hydrolase"/>
    <property type="match status" value="1"/>
</dbReference>
<keyword evidence="3" id="KW-1185">Reference proteome</keyword>
<keyword evidence="1" id="KW-1133">Transmembrane helix</keyword>
<accession>A0ABU6K821</accession>
<gene>
    <name evidence="2" type="ORF">VVD49_15800</name>
</gene>
<organism evidence="2 3">
    <name type="scientific">Uliginosibacterium silvisoli</name>
    <dbReference type="NCBI Taxonomy" id="3114758"/>
    <lineage>
        <taxon>Bacteria</taxon>
        <taxon>Pseudomonadati</taxon>
        <taxon>Pseudomonadota</taxon>
        <taxon>Betaproteobacteria</taxon>
        <taxon>Rhodocyclales</taxon>
        <taxon>Zoogloeaceae</taxon>
        <taxon>Uliginosibacterium</taxon>
    </lineage>
</organism>
<dbReference type="RefSeq" id="WP_327600170.1">
    <property type="nucleotide sequence ID" value="NZ_JAYXHS010000003.1"/>
</dbReference>
<proteinExistence type="predicted"/>
<evidence type="ECO:0000313" key="3">
    <source>
        <dbReference type="Proteomes" id="UP001331561"/>
    </source>
</evidence>
<keyword evidence="1" id="KW-0812">Transmembrane</keyword>
<feature type="transmembrane region" description="Helical" evidence="1">
    <location>
        <begin position="12"/>
        <end position="32"/>
    </location>
</feature>
<evidence type="ECO:0000256" key="1">
    <source>
        <dbReference type="SAM" id="Phobius"/>
    </source>
</evidence>